<sequence>MHNRSDTGTATPEARTRVKWPLASAQIVLFPLFTWYVSYLAYPTLMFMHVGDPLWSIVSTVVIASTLALPVLYIIGSIRSGLFPMTHRRLHRLYWSAAVLVQGPAFTLVYIAHVHNHVVDHSFLWPLSYVGAMFAFLGPALVSSTPRRAAVITAVAVGLAVVDYVL</sequence>
<keyword evidence="3" id="KW-1185">Reference proteome</keyword>
<accession>A0A919RLY5</accession>
<feature type="transmembrane region" description="Helical" evidence="1">
    <location>
        <begin position="123"/>
        <end position="142"/>
    </location>
</feature>
<reference evidence="2" key="1">
    <citation type="submission" date="2021-01" db="EMBL/GenBank/DDBJ databases">
        <title>Whole genome shotgun sequence of Sinosporangium siamense NBRC 109515.</title>
        <authorList>
            <person name="Komaki H."/>
            <person name="Tamura T."/>
        </authorList>
    </citation>
    <scope>NUCLEOTIDE SEQUENCE</scope>
    <source>
        <strain evidence="2">NBRC 109515</strain>
    </source>
</reference>
<keyword evidence="1" id="KW-0472">Membrane</keyword>
<comment type="caution">
    <text evidence="2">The sequence shown here is derived from an EMBL/GenBank/DDBJ whole genome shotgun (WGS) entry which is preliminary data.</text>
</comment>
<proteinExistence type="predicted"/>
<name>A0A919RLY5_9ACTN</name>
<gene>
    <name evidence="2" type="ORF">Ssi02_48020</name>
</gene>
<dbReference type="EMBL" id="BOOW01000030">
    <property type="protein sequence ID" value="GII94571.1"/>
    <property type="molecule type" value="Genomic_DNA"/>
</dbReference>
<feature type="transmembrane region" description="Helical" evidence="1">
    <location>
        <begin position="20"/>
        <end position="42"/>
    </location>
</feature>
<keyword evidence="1" id="KW-1133">Transmembrane helix</keyword>
<dbReference type="Proteomes" id="UP000606172">
    <property type="component" value="Unassembled WGS sequence"/>
</dbReference>
<feature type="transmembrane region" description="Helical" evidence="1">
    <location>
        <begin position="54"/>
        <end position="73"/>
    </location>
</feature>
<keyword evidence="1" id="KW-0812">Transmembrane</keyword>
<dbReference type="AlphaFoldDB" id="A0A919RLY5"/>
<organism evidence="2 3">
    <name type="scientific">Sinosporangium siamense</name>
    <dbReference type="NCBI Taxonomy" id="1367973"/>
    <lineage>
        <taxon>Bacteria</taxon>
        <taxon>Bacillati</taxon>
        <taxon>Actinomycetota</taxon>
        <taxon>Actinomycetes</taxon>
        <taxon>Streptosporangiales</taxon>
        <taxon>Streptosporangiaceae</taxon>
        <taxon>Sinosporangium</taxon>
    </lineage>
</organism>
<evidence type="ECO:0000313" key="3">
    <source>
        <dbReference type="Proteomes" id="UP000606172"/>
    </source>
</evidence>
<evidence type="ECO:0000313" key="2">
    <source>
        <dbReference type="EMBL" id="GII94571.1"/>
    </source>
</evidence>
<dbReference type="RefSeq" id="WP_204029178.1">
    <property type="nucleotide sequence ID" value="NZ_BOOW01000030.1"/>
</dbReference>
<evidence type="ECO:0000256" key="1">
    <source>
        <dbReference type="SAM" id="Phobius"/>
    </source>
</evidence>
<feature type="transmembrane region" description="Helical" evidence="1">
    <location>
        <begin position="93"/>
        <end position="111"/>
    </location>
</feature>
<protein>
    <submittedName>
        <fullName evidence="2">Uncharacterized protein</fullName>
    </submittedName>
</protein>